<dbReference type="SUPFAM" id="SSF143724">
    <property type="entry name" value="PHP14-like"/>
    <property type="match status" value="1"/>
</dbReference>
<dbReference type="PANTHER" id="PTHR30218:SF0">
    <property type="entry name" value="POLYPHOSPHATE KINASE"/>
    <property type="match status" value="1"/>
</dbReference>
<dbReference type="PANTHER" id="PTHR30218">
    <property type="entry name" value="POLYPHOSPHATE KINASE"/>
    <property type="match status" value="1"/>
</dbReference>
<feature type="domain" description="Polyphosphate kinase C-terminal" evidence="10">
    <location>
        <begin position="509"/>
        <end position="677"/>
    </location>
</feature>
<dbReference type="SUPFAM" id="SSF140356">
    <property type="entry name" value="PPK N-terminal domain-like"/>
    <property type="match status" value="1"/>
</dbReference>
<dbReference type="NCBIfam" id="NF003921">
    <property type="entry name" value="PRK05443.2-2"/>
    <property type="match status" value="1"/>
</dbReference>
<feature type="binding site" evidence="6">
    <location>
        <position position="595"/>
    </location>
    <ligand>
        <name>ATP</name>
        <dbReference type="ChEBI" id="CHEBI:30616"/>
    </ligand>
</feature>
<name>A0A926IA62_9FIRM</name>
<dbReference type="InterPro" id="IPR036832">
    <property type="entry name" value="PPK_N_dom_sf"/>
</dbReference>
<keyword evidence="6" id="KW-0460">Magnesium</keyword>
<feature type="active site" description="Phosphohistidine intermediate" evidence="6">
    <location>
        <position position="441"/>
    </location>
</feature>
<feature type="domain" description="Polyphosphate kinase middle" evidence="8">
    <location>
        <begin position="128"/>
        <end position="307"/>
    </location>
</feature>
<evidence type="ECO:0000313" key="13">
    <source>
        <dbReference type="Proteomes" id="UP000610862"/>
    </source>
</evidence>
<dbReference type="GO" id="GO:0008976">
    <property type="term" value="F:polyphosphate kinase activity"/>
    <property type="evidence" value="ECO:0007669"/>
    <property type="project" value="UniProtKB-UniRule"/>
</dbReference>
<evidence type="ECO:0000256" key="7">
    <source>
        <dbReference type="RuleBase" id="RU003800"/>
    </source>
</evidence>
<feature type="binding site" evidence="6">
    <location>
        <position position="474"/>
    </location>
    <ligand>
        <name>ATP</name>
        <dbReference type="ChEBI" id="CHEBI:30616"/>
    </ligand>
</feature>
<evidence type="ECO:0000256" key="1">
    <source>
        <dbReference type="ARBA" id="ARBA00022553"/>
    </source>
</evidence>
<comment type="caution">
    <text evidence="12">The sequence shown here is derived from an EMBL/GenBank/DDBJ whole genome shotgun (WGS) entry which is preliminary data.</text>
</comment>
<keyword evidence="5 6" id="KW-0067">ATP-binding</keyword>
<feature type="binding site" evidence="6">
    <location>
        <position position="52"/>
    </location>
    <ligand>
        <name>ATP</name>
        <dbReference type="ChEBI" id="CHEBI:30616"/>
    </ligand>
</feature>
<dbReference type="Pfam" id="PF17941">
    <property type="entry name" value="PP_kinase_C_1"/>
    <property type="match status" value="1"/>
</dbReference>
<dbReference type="HAMAP" id="MF_00347">
    <property type="entry name" value="Polyphosphate_kinase"/>
    <property type="match status" value="1"/>
</dbReference>
<dbReference type="InterPro" id="IPR025200">
    <property type="entry name" value="PPK_C_dom2"/>
</dbReference>
<keyword evidence="4 6" id="KW-0418">Kinase</keyword>
<gene>
    <name evidence="12" type="primary">ppk1</name>
    <name evidence="6" type="synonym">ppk</name>
    <name evidence="12" type="ORF">H8692_08920</name>
</gene>
<dbReference type="EC" id="2.7.4.1" evidence="6 7"/>
<keyword evidence="6" id="KW-0479">Metal-binding</keyword>
<dbReference type="PIRSF" id="PIRSF015589">
    <property type="entry name" value="PP_kinase"/>
    <property type="match status" value="1"/>
</dbReference>
<dbReference type="InterPro" id="IPR025198">
    <property type="entry name" value="PPK_N_dom"/>
</dbReference>
<evidence type="ECO:0000259" key="10">
    <source>
        <dbReference type="Pfam" id="PF13090"/>
    </source>
</evidence>
<comment type="similarity">
    <text evidence="6 7">Belongs to the polyphosphate kinase 1 (PPK1) family.</text>
</comment>
<dbReference type="Pfam" id="PF02503">
    <property type="entry name" value="PP_kinase"/>
    <property type="match status" value="1"/>
</dbReference>
<evidence type="ECO:0000256" key="2">
    <source>
        <dbReference type="ARBA" id="ARBA00022679"/>
    </source>
</evidence>
<comment type="cofactor">
    <cofactor evidence="6">
        <name>Mg(2+)</name>
        <dbReference type="ChEBI" id="CHEBI:18420"/>
    </cofactor>
</comment>
<proteinExistence type="inferred from homology"/>
<evidence type="ECO:0000256" key="3">
    <source>
        <dbReference type="ARBA" id="ARBA00022741"/>
    </source>
</evidence>
<dbReference type="EMBL" id="JACRTA010000003">
    <property type="protein sequence ID" value="MBC8568878.1"/>
    <property type="molecule type" value="Genomic_DNA"/>
</dbReference>
<accession>A0A926IA62</accession>
<dbReference type="InterPro" id="IPR036830">
    <property type="entry name" value="PP_kinase_middle_dom_sf"/>
</dbReference>
<feature type="domain" description="Polyphosphate kinase N-terminal" evidence="9">
    <location>
        <begin position="15"/>
        <end position="118"/>
    </location>
</feature>
<dbReference type="Gene3D" id="3.30.870.10">
    <property type="entry name" value="Endonuclease Chain A"/>
    <property type="match status" value="2"/>
</dbReference>
<dbReference type="Gene3D" id="3.30.1840.10">
    <property type="entry name" value="Polyphosphate kinase middle domain"/>
    <property type="match status" value="1"/>
</dbReference>
<reference evidence="12" key="1">
    <citation type="submission" date="2020-08" db="EMBL/GenBank/DDBJ databases">
        <title>Genome public.</title>
        <authorList>
            <person name="Liu C."/>
            <person name="Sun Q."/>
        </authorList>
    </citation>
    <scope>NUCLEOTIDE SEQUENCE</scope>
    <source>
        <strain evidence="12">NSJ-24</strain>
    </source>
</reference>
<evidence type="ECO:0000256" key="5">
    <source>
        <dbReference type="ARBA" id="ARBA00022840"/>
    </source>
</evidence>
<keyword evidence="13" id="KW-1185">Reference proteome</keyword>
<dbReference type="Proteomes" id="UP000610862">
    <property type="component" value="Unassembled WGS sequence"/>
</dbReference>
<keyword evidence="2 6" id="KW-0808">Transferase</keyword>
<feature type="binding site" evidence="6">
    <location>
        <position position="567"/>
    </location>
    <ligand>
        <name>ATP</name>
        <dbReference type="ChEBI" id="CHEBI:30616"/>
    </ligand>
</feature>
<dbReference type="GO" id="GO:0009358">
    <property type="term" value="C:polyphosphate kinase complex"/>
    <property type="evidence" value="ECO:0007669"/>
    <property type="project" value="InterPro"/>
</dbReference>
<dbReference type="RefSeq" id="WP_177269122.1">
    <property type="nucleotide sequence ID" value="NZ_JACRTA010000003.1"/>
</dbReference>
<dbReference type="Pfam" id="PF13090">
    <property type="entry name" value="PP_kinase_C"/>
    <property type="match status" value="1"/>
</dbReference>
<dbReference type="Gene3D" id="1.20.58.310">
    <property type="entry name" value="Polyphosphate kinase N-terminal domain"/>
    <property type="match status" value="1"/>
</dbReference>
<keyword evidence="1 6" id="KW-0597">Phosphoprotein</keyword>
<comment type="PTM">
    <text evidence="6 7">An intermediate of this reaction is the autophosphorylated ppk in which a phosphate is covalently linked to a histidine residue through a N-P bond.</text>
</comment>
<feature type="domain" description="Polyphosphate kinase C-terminal" evidence="11">
    <location>
        <begin position="338"/>
        <end position="498"/>
    </location>
</feature>
<dbReference type="Pfam" id="PF13089">
    <property type="entry name" value="PP_kinase_N"/>
    <property type="match status" value="1"/>
</dbReference>
<evidence type="ECO:0000256" key="6">
    <source>
        <dbReference type="HAMAP-Rule" id="MF_00347"/>
    </source>
</evidence>
<dbReference type="InterPro" id="IPR024953">
    <property type="entry name" value="PP_kinase_middle"/>
</dbReference>
<evidence type="ECO:0000259" key="11">
    <source>
        <dbReference type="Pfam" id="PF17941"/>
    </source>
</evidence>
<feature type="binding site" evidence="6">
    <location>
        <position position="381"/>
    </location>
    <ligand>
        <name>Mg(2+)</name>
        <dbReference type="ChEBI" id="CHEBI:18420"/>
    </ligand>
</feature>
<dbReference type="GO" id="GO:0006799">
    <property type="term" value="P:polyphosphate biosynthetic process"/>
    <property type="evidence" value="ECO:0007669"/>
    <property type="project" value="UniProtKB-UniRule"/>
</dbReference>
<keyword evidence="3 6" id="KW-0547">Nucleotide-binding</keyword>
<dbReference type="GO" id="GO:0005524">
    <property type="term" value="F:ATP binding"/>
    <property type="evidence" value="ECO:0007669"/>
    <property type="project" value="UniProtKB-KW"/>
</dbReference>
<evidence type="ECO:0000259" key="9">
    <source>
        <dbReference type="Pfam" id="PF13089"/>
    </source>
</evidence>
<dbReference type="AlphaFoldDB" id="A0A926IA62"/>
<dbReference type="InterPro" id="IPR003414">
    <property type="entry name" value="PP_kinase"/>
</dbReference>
<comment type="function">
    <text evidence="6 7">Catalyzes the reversible transfer of the terminal phosphate of ATP to form a long-chain polyphosphate (polyP).</text>
</comment>
<feature type="binding site" evidence="6">
    <location>
        <position position="411"/>
    </location>
    <ligand>
        <name>Mg(2+)</name>
        <dbReference type="ChEBI" id="CHEBI:18420"/>
    </ligand>
</feature>
<protein>
    <recommendedName>
        <fullName evidence="6 7">Polyphosphate kinase</fullName>
        <ecNumber evidence="6 7">2.7.4.1</ecNumber>
    </recommendedName>
    <alternativeName>
        <fullName evidence="6">ATP-polyphosphate phosphotransferase</fullName>
    </alternativeName>
    <alternativeName>
        <fullName evidence="6">Polyphosphoric acid kinase</fullName>
    </alternativeName>
</protein>
<dbReference type="SUPFAM" id="SSF56024">
    <property type="entry name" value="Phospholipase D/nuclease"/>
    <property type="match status" value="2"/>
</dbReference>
<sequence>MSKNLKTRKKYSYTQNRELSWLRFNRRVLEEAADKNVPILERLKFVSIFSTNLDEFFMIRVGSLFDIASVNPDHIDNKSGMTPDQQLGRIYRVMPGLIERKRRIYSSVCSELEAQGIEDVSYENLTGEEKRFAEKYFDNEILPILSPQVIDNRHPKPHFESKHLYIASLVRDKNDRKSIAFVPVPQVLPQVVMLNEEGRFIRTENIIFHRAHELYGKYKQEEACIISVTRNADVSFDSEKFEDTETDFRSYVKKLLKKRSTLAIVRLEIGQSISDVFVKELLKMIQVEKHQIYVDKTPLNMKYVFELESKLSEKISKRISYVPYVPKWPADLNENISVMEQIRQKDRMLFFPFDSVDPFIKLLNEAADGDDVISIKITIYRLASSSKIVRALCRAAENGKEVVVLMELRARFDEENNIAWSKMLEDAGCKVIYGIDNYKCHSKICLITSHKRGRYSYITQLGTGNYNEKTNAMYTDISIMTANDEIGRDGTAFFRNMLTDNLEGNYSQLLVAPKGIKPALLDLIDEEMQKGTEGYICMKVNSVTDRDVIDKLAEASRAGVDIQLIVRGICCIRPGIAEETENVSVTSIVGRFLEHARIYCFGKGDAVKLYISSADLMTRNLKRRVEIATPVYDEDIKKQLLHILSVQLSDKAKASFLQPDGSYIRKCEGEPEPFDSQQTFMDTTLHRQERSVSRMKNIFAGIGRFFSRLGG</sequence>
<dbReference type="GO" id="GO:0046872">
    <property type="term" value="F:metal ion binding"/>
    <property type="evidence" value="ECO:0007669"/>
    <property type="project" value="UniProtKB-KW"/>
</dbReference>
<organism evidence="12 13">
    <name type="scientific">Lentihominibacter hominis</name>
    <dbReference type="NCBI Taxonomy" id="2763645"/>
    <lineage>
        <taxon>Bacteria</taxon>
        <taxon>Bacillati</taxon>
        <taxon>Bacillota</taxon>
        <taxon>Clostridia</taxon>
        <taxon>Peptostreptococcales</taxon>
        <taxon>Anaerovoracaceae</taxon>
        <taxon>Lentihominibacter</taxon>
    </lineage>
</organism>
<evidence type="ECO:0000313" key="12">
    <source>
        <dbReference type="EMBL" id="MBC8568878.1"/>
    </source>
</evidence>
<evidence type="ECO:0000256" key="4">
    <source>
        <dbReference type="ARBA" id="ARBA00022777"/>
    </source>
</evidence>
<dbReference type="InterPro" id="IPR041108">
    <property type="entry name" value="PP_kinase_C_1"/>
</dbReference>
<evidence type="ECO:0000259" key="8">
    <source>
        <dbReference type="Pfam" id="PF02503"/>
    </source>
</evidence>
<dbReference type="NCBIfam" id="TIGR03705">
    <property type="entry name" value="poly_P_kin"/>
    <property type="match status" value="1"/>
</dbReference>
<comment type="catalytic activity">
    <reaction evidence="6 7">
        <text>[phosphate](n) + ATP = [phosphate](n+1) + ADP</text>
        <dbReference type="Rhea" id="RHEA:19573"/>
        <dbReference type="Rhea" id="RHEA-COMP:9859"/>
        <dbReference type="Rhea" id="RHEA-COMP:14280"/>
        <dbReference type="ChEBI" id="CHEBI:16838"/>
        <dbReference type="ChEBI" id="CHEBI:30616"/>
        <dbReference type="ChEBI" id="CHEBI:456216"/>
        <dbReference type="EC" id="2.7.4.1"/>
    </reaction>
</comment>